<feature type="region of interest" description="Disordered" evidence="3">
    <location>
        <begin position="116"/>
        <end position="136"/>
    </location>
</feature>
<feature type="region of interest" description="Disordered" evidence="3">
    <location>
        <begin position="35"/>
        <end position="74"/>
    </location>
</feature>
<dbReference type="Gene3D" id="2.120.10.80">
    <property type="entry name" value="Kelch-type beta propeller"/>
    <property type="match status" value="2"/>
</dbReference>
<proteinExistence type="predicted"/>
<evidence type="ECO:0000256" key="2">
    <source>
        <dbReference type="ARBA" id="ARBA00023004"/>
    </source>
</evidence>
<dbReference type="PANTHER" id="PTHR47435:SF4">
    <property type="entry name" value="KELCH REPEAT PROTEIN (AFU_ORTHOLOGUE AFUA_5G12780)"/>
    <property type="match status" value="1"/>
</dbReference>
<keyword evidence="2" id="KW-0408">Iron</keyword>
<organism evidence="4 5">
    <name type="scientific">Elsinoe ampelina</name>
    <dbReference type="NCBI Taxonomy" id="302913"/>
    <lineage>
        <taxon>Eukaryota</taxon>
        <taxon>Fungi</taxon>
        <taxon>Dikarya</taxon>
        <taxon>Ascomycota</taxon>
        <taxon>Pezizomycotina</taxon>
        <taxon>Dothideomycetes</taxon>
        <taxon>Dothideomycetidae</taxon>
        <taxon>Myriangiales</taxon>
        <taxon>Elsinoaceae</taxon>
        <taxon>Elsinoe</taxon>
    </lineage>
</organism>
<dbReference type="OrthoDB" id="10250130at2759"/>
<dbReference type="InterPro" id="IPR015915">
    <property type="entry name" value="Kelch-typ_b-propeller"/>
</dbReference>
<keyword evidence="5" id="KW-1185">Reference proteome</keyword>
<keyword evidence="1" id="KW-0677">Repeat</keyword>
<evidence type="ECO:0000313" key="4">
    <source>
        <dbReference type="EMBL" id="KAF2224459.1"/>
    </source>
</evidence>
<name>A0A6A6GFQ6_9PEZI</name>
<dbReference type="SUPFAM" id="SSF117281">
    <property type="entry name" value="Kelch motif"/>
    <property type="match status" value="1"/>
</dbReference>
<dbReference type="GO" id="GO:0019760">
    <property type="term" value="P:glucosinolate metabolic process"/>
    <property type="evidence" value="ECO:0007669"/>
    <property type="project" value="UniProtKB-ARBA"/>
</dbReference>
<sequence length="342" mass="36435">MAPLTLTWTHITTSPILQRSSQILATTPTTAYIFGGELRPREPRDNTIHTVPLTPPSQPSTLSHPSTSPLPAPRVGTASTLLSSTKTLYIFSGRGGPSMTPLSDGPGALYSLPLSPPSPPPSWSLVSPASPTAPVPEPRSYHALTSDGESKIYLHAGCPSSGRLRDLWSFDLPTKKWEKLPDAPGSERGGTSIAFADGRVWRVNGFDGKTEQGGALDVFDPKTGAWETETYPADGKQGPKARSVGCLLSMEVGGREVLVTAFGEGEASDLGHEGAGKFFGDVWAWDVRDGGWEEVVQKGERPERRGWFAADVAGEGIGVVQGGLAEGNERLGDLWMFKIESS</sequence>
<evidence type="ECO:0000256" key="1">
    <source>
        <dbReference type="ARBA" id="ARBA00022737"/>
    </source>
</evidence>
<dbReference type="Proteomes" id="UP000799538">
    <property type="component" value="Unassembled WGS sequence"/>
</dbReference>
<dbReference type="Pfam" id="PF24681">
    <property type="entry name" value="Kelch_KLHDC2_KLHL20_DRC7"/>
    <property type="match status" value="1"/>
</dbReference>
<dbReference type="PANTHER" id="PTHR47435">
    <property type="entry name" value="KELCH REPEAT PROTEIN (AFU_ORTHOLOGUE AFUA_5G12780)"/>
    <property type="match status" value="1"/>
</dbReference>
<feature type="compositionally biased region" description="Low complexity" evidence="3">
    <location>
        <begin position="59"/>
        <end position="69"/>
    </location>
</feature>
<reference evidence="5" key="1">
    <citation type="journal article" date="2020" name="Stud. Mycol.">
        <title>101 Dothideomycetes genomes: A test case for predicting lifestyles and emergence of pathogens.</title>
        <authorList>
            <person name="Haridas S."/>
            <person name="Albert R."/>
            <person name="Binder M."/>
            <person name="Bloem J."/>
            <person name="LaButti K."/>
            <person name="Salamov A."/>
            <person name="Andreopoulos B."/>
            <person name="Baker S."/>
            <person name="Barry K."/>
            <person name="Bills G."/>
            <person name="Bluhm B."/>
            <person name="Cannon C."/>
            <person name="Castanera R."/>
            <person name="Culley D."/>
            <person name="Daum C."/>
            <person name="Ezra D."/>
            <person name="Gonzalez J."/>
            <person name="Henrissat B."/>
            <person name="Kuo A."/>
            <person name="Liang C."/>
            <person name="Lipzen A."/>
            <person name="Lutzoni F."/>
            <person name="Magnuson J."/>
            <person name="Mondo S."/>
            <person name="Nolan M."/>
            <person name="Ohm R."/>
            <person name="Pangilinan J."/>
            <person name="Park H.-J."/>
            <person name="Ramirez L."/>
            <person name="Alfaro M."/>
            <person name="Sun H."/>
            <person name="Tritt A."/>
            <person name="Yoshinaga Y."/>
            <person name="Zwiers L.-H."/>
            <person name="Turgeon B."/>
            <person name="Goodwin S."/>
            <person name="Spatafora J."/>
            <person name="Crous P."/>
            <person name="Grigoriev I."/>
        </authorList>
    </citation>
    <scope>NUCLEOTIDE SEQUENCE [LARGE SCALE GENOMIC DNA]</scope>
    <source>
        <strain evidence="5">CECT 20119</strain>
    </source>
</reference>
<dbReference type="AlphaFoldDB" id="A0A6A6GFQ6"/>
<evidence type="ECO:0000256" key="3">
    <source>
        <dbReference type="SAM" id="MobiDB-lite"/>
    </source>
</evidence>
<accession>A0A6A6GFQ6</accession>
<dbReference type="EMBL" id="ML992505">
    <property type="protein sequence ID" value="KAF2224459.1"/>
    <property type="molecule type" value="Genomic_DNA"/>
</dbReference>
<evidence type="ECO:0000313" key="5">
    <source>
        <dbReference type="Proteomes" id="UP000799538"/>
    </source>
</evidence>
<protein>
    <submittedName>
        <fullName evidence="4">Kelch repeat protein</fullName>
    </submittedName>
</protein>
<feature type="compositionally biased region" description="Basic and acidic residues" evidence="3">
    <location>
        <begin position="38"/>
        <end position="47"/>
    </location>
</feature>
<gene>
    <name evidence="4" type="ORF">BDZ85DRAFT_234962</name>
</gene>